<dbReference type="AlphaFoldDB" id="A0AAW1S9J2"/>
<comment type="caution">
    <text evidence="4">The sequence shown here is derived from an EMBL/GenBank/DDBJ whole genome shotgun (WGS) entry which is preliminary data.</text>
</comment>
<dbReference type="PANTHER" id="PTHR10540">
    <property type="entry name" value="EUKARYOTIC TRANSLATION INITIATION FACTOR 3 SUBUNIT F-RELATED"/>
    <property type="match status" value="1"/>
</dbReference>
<dbReference type="PROSITE" id="PS50249">
    <property type="entry name" value="MPN"/>
    <property type="match status" value="1"/>
</dbReference>
<comment type="subcellular location">
    <subcellularLocation>
        <location evidence="2">Cytoplasm</location>
    </subcellularLocation>
    <subcellularLocation>
        <location evidence="2">Nucleus</location>
    </subcellularLocation>
</comment>
<keyword evidence="2" id="KW-0963">Cytoplasm</keyword>
<evidence type="ECO:0000313" key="4">
    <source>
        <dbReference type="EMBL" id="KAK9842276.1"/>
    </source>
</evidence>
<dbReference type="GO" id="GO:0005737">
    <property type="term" value="C:cytoplasm"/>
    <property type="evidence" value="ECO:0007669"/>
    <property type="project" value="UniProtKB-SubCell"/>
</dbReference>
<evidence type="ECO:0000256" key="2">
    <source>
        <dbReference type="RuleBase" id="RU367006"/>
    </source>
</evidence>
<name>A0AAW1S9J2_9CHLO</name>
<dbReference type="InterPro" id="IPR037518">
    <property type="entry name" value="MPN"/>
</dbReference>
<dbReference type="SMART" id="SM00232">
    <property type="entry name" value="JAB_MPN"/>
    <property type="match status" value="1"/>
</dbReference>
<gene>
    <name evidence="4" type="ORF">WJX81_004143</name>
</gene>
<dbReference type="PANTHER" id="PTHR10540:SF8">
    <property type="entry name" value="COP9 SIGNALOSOME COMPLEX SUBUNIT 6"/>
    <property type="match status" value="1"/>
</dbReference>
<feature type="domain" description="MPN" evidence="3">
    <location>
        <begin position="18"/>
        <end position="157"/>
    </location>
</feature>
<dbReference type="Proteomes" id="UP001445335">
    <property type="component" value="Unassembled WGS sequence"/>
</dbReference>
<evidence type="ECO:0000259" key="3">
    <source>
        <dbReference type="PROSITE" id="PS50249"/>
    </source>
</evidence>
<dbReference type="Pfam" id="PF13012">
    <property type="entry name" value="MitMem_reg"/>
    <property type="match status" value="1"/>
</dbReference>
<proteinExistence type="inferred from homology"/>
<dbReference type="InterPro" id="IPR033859">
    <property type="entry name" value="MPN_CSN6"/>
</dbReference>
<dbReference type="InterPro" id="IPR024969">
    <property type="entry name" value="EIF3F/CSN6-like_C"/>
</dbReference>
<dbReference type="GO" id="GO:0000338">
    <property type="term" value="P:protein deneddylation"/>
    <property type="evidence" value="ECO:0007669"/>
    <property type="project" value="InterPro"/>
</dbReference>
<dbReference type="GO" id="GO:0008180">
    <property type="term" value="C:COP9 signalosome"/>
    <property type="evidence" value="ECO:0007669"/>
    <property type="project" value="UniProtKB-UniRule"/>
</dbReference>
<dbReference type="Gene3D" id="3.40.140.10">
    <property type="entry name" value="Cytidine Deaminase, domain 2"/>
    <property type="match status" value="1"/>
</dbReference>
<organism evidence="4 5">
    <name type="scientific">Elliptochloris bilobata</name>
    <dbReference type="NCBI Taxonomy" id="381761"/>
    <lineage>
        <taxon>Eukaryota</taxon>
        <taxon>Viridiplantae</taxon>
        <taxon>Chlorophyta</taxon>
        <taxon>core chlorophytes</taxon>
        <taxon>Trebouxiophyceae</taxon>
        <taxon>Trebouxiophyceae incertae sedis</taxon>
        <taxon>Elliptochloris clade</taxon>
        <taxon>Elliptochloris</taxon>
    </lineage>
</organism>
<evidence type="ECO:0000313" key="5">
    <source>
        <dbReference type="Proteomes" id="UP001445335"/>
    </source>
</evidence>
<accession>A0AAW1S9J2</accession>
<dbReference type="CDD" id="cd08063">
    <property type="entry name" value="MPN_CSN6"/>
    <property type="match status" value="1"/>
</dbReference>
<keyword evidence="2" id="KW-0736">Signalosome</keyword>
<protein>
    <recommendedName>
        <fullName evidence="2">COP9 signalosome complex subunit 6</fullName>
    </recommendedName>
</protein>
<keyword evidence="2" id="KW-0539">Nucleus</keyword>
<comment type="similarity">
    <text evidence="1 2">Belongs to the peptidase M67A family. CSN6 subfamily.</text>
</comment>
<dbReference type="Pfam" id="PF01398">
    <property type="entry name" value="JAB"/>
    <property type="match status" value="1"/>
</dbReference>
<keyword evidence="5" id="KW-1185">Reference proteome</keyword>
<dbReference type="InterPro" id="IPR000555">
    <property type="entry name" value="JAMM/MPN+_dom"/>
</dbReference>
<dbReference type="GO" id="GO:0008237">
    <property type="term" value="F:metallopeptidase activity"/>
    <property type="evidence" value="ECO:0007669"/>
    <property type="project" value="InterPro"/>
</dbReference>
<evidence type="ECO:0000256" key="1">
    <source>
        <dbReference type="ARBA" id="ARBA00010893"/>
    </source>
</evidence>
<dbReference type="EMBL" id="JALJOU010000008">
    <property type="protein sequence ID" value="KAK9842276.1"/>
    <property type="molecule type" value="Genomic_DNA"/>
</dbReference>
<comment type="function">
    <text evidence="2">Component of the COP9 signalosome complex (CSN), a complex involved in various cellular and developmental processes.</text>
</comment>
<sequence>MDVPKGEEARQSSSGLQFHLHPLVLINISDHATRIRATSGGPSGEVRVLGCLLGQQAGRVVDISNSFELRHELTADGSVMLDDAFLTKKLEQYKQTFAHLDVVGWYASGAAVQETDILIHRRVMAMNESPVFLLMNIKPRQAQKDLPVLLYETELHSVEGMPQFVFVQSKYNVETSEAERIGINQVAKVLPSGNDKGTDQLTAHFTSLHAALMMLTGRLTLLHGLLSKMAAGEVAYDHAIVQQAASLVRRLPAVKTLCFKGDFFTEYSDAMLTVLMTSVTMGAHAVNDIVDKVSIAYDKSRRRGLM</sequence>
<reference evidence="4 5" key="1">
    <citation type="journal article" date="2024" name="Nat. Commun.">
        <title>Phylogenomics reveals the evolutionary origins of lichenization in chlorophyte algae.</title>
        <authorList>
            <person name="Puginier C."/>
            <person name="Libourel C."/>
            <person name="Otte J."/>
            <person name="Skaloud P."/>
            <person name="Haon M."/>
            <person name="Grisel S."/>
            <person name="Petersen M."/>
            <person name="Berrin J.G."/>
            <person name="Delaux P.M."/>
            <person name="Dal Grande F."/>
            <person name="Keller J."/>
        </authorList>
    </citation>
    <scope>NUCLEOTIDE SEQUENCE [LARGE SCALE GENOMIC DNA]</scope>
    <source>
        <strain evidence="4 5">SAG 245.80</strain>
    </source>
</reference>